<dbReference type="Proteomes" id="UP000078396">
    <property type="component" value="Unassembled WGS sequence"/>
</dbReference>
<comment type="caution">
    <text evidence="1">The sequence shown here is derived from an EMBL/GenBank/DDBJ whole genome shotgun (WGS) entry which is preliminary data.</text>
</comment>
<dbReference type="OrthoDB" id="4623402at2"/>
<dbReference type="STRING" id="912594.AWC12_08420"/>
<dbReference type="AlphaFoldDB" id="A0A178LHT6"/>
<gene>
    <name evidence="1" type="ORF">A4X20_09760</name>
</gene>
<accession>A0A178LHT6</accession>
<name>A0A178LHT6_MYCIR</name>
<evidence type="ECO:0000313" key="2">
    <source>
        <dbReference type="Proteomes" id="UP000078396"/>
    </source>
</evidence>
<organism evidence="1 2">
    <name type="scientific">Mycolicibacterium iranicum</name>
    <name type="common">Mycobacterium iranicum</name>
    <dbReference type="NCBI Taxonomy" id="912594"/>
    <lineage>
        <taxon>Bacteria</taxon>
        <taxon>Bacillati</taxon>
        <taxon>Actinomycetota</taxon>
        <taxon>Actinomycetes</taxon>
        <taxon>Mycobacteriales</taxon>
        <taxon>Mycobacteriaceae</taxon>
        <taxon>Mycolicibacterium</taxon>
    </lineage>
</organism>
<reference evidence="1 2" key="1">
    <citation type="submission" date="2016-04" db="EMBL/GenBank/DDBJ databases">
        <title>Draft Genome Sequences of Staphylococcus capitis Strain H36, S. capitis Strain H65, S. cohnii Strain H62, S. hominis Strain H69, Mycobacterium iranicum Strain H39, Plantibacter sp. Strain H53, Pseudomonas oryzihabitans Strain H72, and Microbacterium sp. Strain H83, isolated from residential settings.</title>
        <authorList>
            <person name="Lymperopoulou D."/>
            <person name="Adams R.I."/>
            <person name="Lindow S."/>
            <person name="Coil D.A."/>
            <person name="Jospin G."/>
            <person name="Eisen J.A."/>
        </authorList>
    </citation>
    <scope>NUCLEOTIDE SEQUENCE [LARGE SCALE GENOMIC DNA]</scope>
    <source>
        <strain evidence="1 2">H39</strain>
    </source>
</reference>
<sequence>MAMNGDENDVTVRAARALRQQPEPGWFQVRDAVIASVRSTPRGGWPLLVDDPRPGTAAGIVRVSGLVLGALLSRALADDPEYAATDIDLMVEGGRLQGISIELSARYRAQLPPVVSRVRARCRAVVAEVIGAAAGVPIHVAVNDVHP</sequence>
<protein>
    <recommendedName>
        <fullName evidence="3">Asp23/Gls24 family envelope stress response protein</fullName>
    </recommendedName>
</protein>
<proteinExistence type="predicted"/>
<evidence type="ECO:0000313" key="1">
    <source>
        <dbReference type="EMBL" id="OAN30146.1"/>
    </source>
</evidence>
<dbReference type="RefSeq" id="WP_064284822.1">
    <property type="nucleotide sequence ID" value="NZ_LWCS01000065.1"/>
</dbReference>
<dbReference type="EMBL" id="LWCS01000065">
    <property type="protein sequence ID" value="OAN30146.1"/>
    <property type="molecule type" value="Genomic_DNA"/>
</dbReference>
<evidence type="ECO:0008006" key="3">
    <source>
        <dbReference type="Google" id="ProtNLM"/>
    </source>
</evidence>